<accession>A0A411PL79</accession>
<proteinExistence type="predicted"/>
<dbReference type="KEGG" id="smai:EXU30_17575"/>
<dbReference type="RefSeq" id="WP_130602231.1">
    <property type="nucleotide sequence ID" value="NZ_CP036200.1"/>
</dbReference>
<protein>
    <submittedName>
        <fullName evidence="2">Uncharacterized protein</fullName>
    </submittedName>
</protein>
<feature type="chain" id="PRO_5019390570" evidence="1">
    <location>
        <begin position="19"/>
        <end position="158"/>
    </location>
</feature>
<keyword evidence="1" id="KW-0732">Signal</keyword>
<dbReference type="AlphaFoldDB" id="A0A411PL79"/>
<reference evidence="2 3" key="1">
    <citation type="submission" date="2019-02" db="EMBL/GenBank/DDBJ databases">
        <title>Shewanella sp. D4-2 isolated from Dokdo Island.</title>
        <authorList>
            <person name="Baek K."/>
        </authorList>
    </citation>
    <scope>NUCLEOTIDE SEQUENCE [LARGE SCALE GENOMIC DNA]</scope>
    <source>
        <strain evidence="2 3">D4-2</strain>
    </source>
</reference>
<sequence length="158" mass="17794">MKFLGVFIFFIFSSNAVAGTPATLSYEDAEKMKISVSKWYDIPEKERTSHKEYLSCTPFEILVPLVDQKHPDFTKLIFSFELIKNGKVFLNGNLSTSPFKTEPTGVGTGCLPLDSEYQINVTFSYNPESGITMCPPAYTINNFTAFVESAYNKPIMRD</sequence>
<name>A0A411PL79_9GAMM</name>
<dbReference type="Proteomes" id="UP000291106">
    <property type="component" value="Chromosome"/>
</dbReference>
<keyword evidence="3" id="KW-1185">Reference proteome</keyword>
<evidence type="ECO:0000313" key="2">
    <source>
        <dbReference type="EMBL" id="QBF84279.1"/>
    </source>
</evidence>
<evidence type="ECO:0000256" key="1">
    <source>
        <dbReference type="SAM" id="SignalP"/>
    </source>
</evidence>
<organism evidence="2 3">
    <name type="scientific">Shewanella maritima</name>
    <dbReference type="NCBI Taxonomy" id="2520507"/>
    <lineage>
        <taxon>Bacteria</taxon>
        <taxon>Pseudomonadati</taxon>
        <taxon>Pseudomonadota</taxon>
        <taxon>Gammaproteobacteria</taxon>
        <taxon>Alteromonadales</taxon>
        <taxon>Shewanellaceae</taxon>
        <taxon>Shewanella</taxon>
    </lineage>
</organism>
<feature type="signal peptide" evidence="1">
    <location>
        <begin position="1"/>
        <end position="18"/>
    </location>
</feature>
<gene>
    <name evidence="2" type="ORF">EXU30_17575</name>
</gene>
<dbReference type="EMBL" id="CP036200">
    <property type="protein sequence ID" value="QBF84279.1"/>
    <property type="molecule type" value="Genomic_DNA"/>
</dbReference>
<evidence type="ECO:0000313" key="3">
    <source>
        <dbReference type="Proteomes" id="UP000291106"/>
    </source>
</evidence>